<proteinExistence type="predicted"/>
<comment type="caution">
    <text evidence="1">The sequence shown here is derived from an EMBL/GenBank/DDBJ whole genome shotgun (WGS) entry which is preliminary data.</text>
</comment>
<evidence type="ECO:0000313" key="1">
    <source>
        <dbReference type="EMBL" id="KKM20227.1"/>
    </source>
</evidence>
<reference evidence="1" key="1">
    <citation type="journal article" date="2015" name="Nature">
        <title>Complex archaea that bridge the gap between prokaryotes and eukaryotes.</title>
        <authorList>
            <person name="Spang A."/>
            <person name="Saw J.H."/>
            <person name="Jorgensen S.L."/>
            <person name="Zaremba-Niedzwiedzka K."/>
            <person name="Martijn J."/>
            <person name="Lind A.E."/>
            <person name="van Eijk R."/>
            <person name="Schleper C."/>
            <person name="Guy L."/>
            <person name="Ettema T.J."/>
        </authorList>
    </citation>
    <scope>NUCLEOTIDE SEQUENCE</scope>
</reference>
<dbReference type="Pfam" id="PF13481">
    <property type="entry name" value="AAA_25"/>
    <property type="match status" value="1"/>
</dbReference>
<gene>
    <name evidence="1" type="ORF">LCGC14_1647580</name>
</gene>
<protein>
    <recommendedName>
        <fullName evidence="2">AAA+ ATPase domain-containing protein</fullName>
    </recommendedName>
</protein>
<dbReference type="AlphaFoldDB" id="A0A0F9HYK2"/>
<dbReference type="SUPFAM" id="SSF52540">
    <property type="entry name" value="P-loop containing nucleoside triphosphate hydrolases"/>
    <property type="match status" value="1"/>
</dbReference>
<dbReference type="Gene3D" id="3.40.50.300">
    <property type="entry name" value="P-loop containing nucleotide triphosphate hydrolases"/>
    <property type="match status" value="1"/>
</dbReference>
<evidence type="ECO:0008006" key="2">
    <source>
        <dbReference type="Google" id="ProtNLM"/>
    </source>
</evidence>
<dbReference type="InterPro" id="IPR027417">
    <property type="entry name" value="P-loop_NTPase"/>
</dbReference>
<accession>A0A0F9HYK2</accession>
<organism evidence="1">
    <name type="scientific">marine sediment metagenome</name>
    <dbReference type="NCBI Taxonomy" id="412755"/>
    <lineage>
        <taxon>unclassified sequences</taxon>
        <taxon>metagenomes</taxon>
        <taxon>ecological metagenomes</taxon>
    </lineage>
</organism>
<sequence length="516" mass="57654">MPDLEDKMETNIKCMLASLRREEDIARVLEAGVTEACFVGAEHYWHAFEYIRDRVRAGKKPTKTFLKEMFGLDLPLHTDDPKLLRLYADEVVLATAVAQADDCLADMLDEISAAKSAVPTKDTTAAFYESIRKARNLLRDVACPSDVATAALNGQSVEYTSEGSMVKPPPQRWLVRGLIPDDVRTFIYGRGGSAKSYLAVYLALCVATGTPFMDVPSAKGKVLYIDWEAGEETFRARVNRVANTLNVDLAKGIPNIRYKRLYAPLSEHLDDIIEECKEHDISLVIIDSFGFSMSGQDTSAQPDVTSQMARLSKIPGATVIIDHIGKQGKGEDGPFGSVYKHAAARWMWWLRAVSEEASPDGEVKPGTFVRMANTKHNIARKQKDIYLQMIWDDDFDADKLSIKKVDRSVVPESLTGTTKEERGESALSPGQEDFLRHARSIYIETHEAAMQDEMVIRMGVGIHQVRNTAESLHKLGLISLIDVKVKREHGDKRRSPRAYLITGHKQLDTDDERARV</sequence>
<dbReference type="EMBL" id="LAZR01013811">
    <property type="protein sequence ID" value="KKM20227.1"/>
    <property type="molecule type" value="Genomic_DNA"/>
</dbReference>
<name>A0A0F9HYK2_9ZZZZ</name>